<name>A0AAD9IXR5_RIDPI</name>
<dbReference type="SMART" id="SM00060">
    <property type="entry name" value="FN3"/>
    <property type="match status" value="2"/>
</dbReference>
<dbReference type="GO" id="GO:0001868">
    <property type="term" value="P:regulation of complement activation, lectin pathway"/>
    <property type="evidence" value="ECO:0007669"/>
    <property type="project" value="UniProtKB-ARBA"/>
</dbReference>
<dbReference type="GO" id="GO:0010185">
    <property type="term" value="P:regulation of cellular defense response"/>
    <property type="evidence" value="ECO:0007669"/>
    <property type="project" value="UniProtKB-ARBA"/>
</dbReference>
<evidence type="ECO:0000259" key="9">
    <source>
        <dbReference type="PROSITE" id="PS50853"/>
    </source>
</evidence>
<evidence type="ECO:0000256" key="6">
    <source>
        <dbReference type="ARBA" id="ARBA00022837"/>
    </source>
</evidence>
<dbReference type="SUPFAM" id="SSF49265">
    <property type="entry name" value="Fibronectin type III"/>
    <property type="match status" value="1"/>
</dbReference>
<keyword evidence="5" id="KW-0430">Lectin</keyword>
<keyword evidence="8" id="KW-0732">Signal</keyword>
<dbReference type="InterPro" id="IPR008979">
    <property type="entry name" value="Galactose-bd-like_sf"/>
</dbReference>
<gene>
    <name evidence="10" type="ORF">NP493_4934g00006</name>
</gene>
<reference evidence="10" key="1">
    <citation type="journal article" date="2023" name="Mol. Biol. Evol.">
        <title>Third-Generation Sequencing Reveals the Adaptive Role of the Epigenome in Three Deep-Sea Polychaetes.</title>
        <authorList>
            <person name="Perez M."/>
            <person name="Aroh O."/>
            <person name="Sun Y."/>
            <person name="Lan Y."/>
            <person name="Juniper S.K."/>
            <person name="Young C.R."/>
            <person name="Angers B."/>
            <person name="Qian P.Y."/>
        </authorList>
    </citation>
    <scope>NUCLEOTIDE SEQUENCE</scope>
    <source>
        <strain evidence="10">R07B-5</strain>
    </source>
</reference>
<dbReference type="Proteomes" id="UP001209878">
    <property type="component" value="Unassembled WGS sequence"/>
</dbReference>
<keyword evidence="6" id="KW-0106">Calcium</keyword>
<dbReference type="GO" id="GO:0046872">
    <property type="term" value="F:metal ion binding"/>
    <property type="evidence" value="ECO:0007669"/>
    <property type="project" value="UniProtKB-KW"/>
</dbReference>
<evidence type="ECO:0000256" key="4">
    <source>
        <dbReference type="ARBA" id="ARBA00022723"/>
    </source>
</evidence>
<keyword evidence="4" id="KW-0479">Metal-binding</keyword>
<dbReference type="AlphaFoldDB" id="A0AAD9IXR5"/>
<dbReference type="CDD" id="cd00063">
    <property type="entry name" value="FN3"/>
    <property type="match status" value="2"/>
</dbReference>
<protein>
    <recommendedName>
        <fullName evidence="9">Fibronectin type-III domain-containing protein</fullName>
    </recommendedName>
</protein>
<feature type="signal peptide" evidence="8">
    <location>
        <begin position="1"/>
        <end position="32"/>
    </location>
</feature>
<organism evidence="10 11">
    <name type="scientific">Ridgeia piscesae</name>
    <name type="common">Tubeworm</name>
    <dbReference type="NCBI Taxonomy" id="27915"/>
    <lineage>
        <taxon>Eukaryota</taxon>
        <taxon>Metazoa</taxon>
        <taxon>Spiralia</taxon>
        <taxon>Lophotrochozoa</taxon>
        <taxon>Annelida</taxon>
        <taxon>Polychaeta</taxon>
        <taxon>Sedentaria</taxon>
        <taxon>Canalipalpata</taxon>
        <taxon>Sabellida</taxon>
        <taxon>Siboglinidae</taxon>
        <taxon>Ridgeia</taxon>
    </lineage>
</organism>
<dbReference type="EMBL" id="JAODUO010004937">
    <property type="protein sequence ID" value="KAK2142273.1"/>
    <property type="molecule type" value="Genomic_DNA"/>
</dbReference>
<sequence length="535" mass="58672">MPNGLDRNGHDMARWLLVVLLVTILTFHNTSGARCRFARSSASQGSCIFPCRCTNGCHTTTGQCIDGGQCTADKPDKPTDLGWRWTGIACQEGNVAHAKSASQSIGDWGDTFPAGRAVDGNTNPSMGAGHCAHPNTDWGKNAWWMVDLKDTYNISRVIIYNRDSAHNRLDTFILSVGNTRERTTHKQCASHNGTVPAGGTVESQCRAIVRYLSFSRNGNPDSYASGLCEVVVIGHRHITCSNCPSTSTCNDVIGCVRCDPGKQQPDCTKDCERGTYGKNCEEDCGHCKDGKPCDIMDGHCTTGCETWYTSDICKTYISTPRLASSDKPEVDRISSSSVTVRWPSARNITSGLETHYYYTVWMKAEGGSYKDMSKQLHTSSTDRFESHITGLQFNTHYSVKVEPYRQQNELSEAGTSTSVATFKTRCIAPDIPTIKNVAVSTQAGSNKGTIDVVWEELKNSGCDNVVAVVIYYKRQSSTTWKKVPINKVTDTKVTLQSVSYDEYDVKLTATNNENITSTSSIVTANFLPSKSVLYT</sequence>
<dbReference type="PROSITE" id="PS50853">
    <property type="entry name" value="FN3"/>
    <property type="match status" value="2"/>
</dbReference>
<evidence type="ECO:0000256" key="5">
    <source>
        <dbReference type="ARBA" id="ARBA00022734"/>
    </source>
</evidence>
<dbReference type="Pfam" id="PF22633">
    <property type="entry name" value="F5_F8_type_C_2"/>
    <property type="match status" value="1"/>
</dbReference>
<dbReference type="InterPro" id="IPR051941">
    <property type="entry name" value="BG_Antigen-Binding_Lectin"/>
</dbReference>
<dbReference type="SMART" id="SM00607">
    <property type="entry name" value="FTP"/>
    <property type="match status" value="1"/>
</dbReference>
<feature type="domain" description="Fibronectin type-III" evidence="9">
    <location>
        <begin position="428"/>
        <end position="529"/>
    </location>
</feature>
<dbReference type="SUPFAM" id="SSF49785">
    <property type="entry name" value="Galactose-binding domain-like"/>
    <property type="match status" value="1"/>
</dbReference>
<evidence type="ECO:0000256" key="3">
    <source>
        <dbReference type="ARBA" id="ARBA00011233"/>
    </source>
</evidence>
<keyword evidence="7" id="KW-1015">Disulfide bond</keyword>
<dbReference type="InterPro" id="IPR003961">
    <property type="entry name" value="FN3_dom"/>
</dbReference>
<comment type="subunit">
    <text evidence="3">Homotrimer.</text>
</comment>
<dbReference type="InterPro" id="IPR013783">
    <property type="entry name" value="Ig-like_fold"/>
</dbReference>
<dbReference type="InterPro" id="IPR036116">
    <property type="entry name" value="FN3_sf"/>
</dbReference>
<evidence type="ECO:0000313" key="11">
    <source>
        <dbReference type="Proteomes" id="UP001209878"/>
    </source>
</evidence>
<proteinExistence type="inferred from homology"/>
<feature type="domain" description="Fibronectin type-III" evidence="9">
    <location>
        <begin position="324"/>
        <end position="424"/>
    </location>
</feature>
<comment type="function">
    <text evidence="1">Acts as a defensive agent. Recognizes blood group fucosylated oligosaccharides including A, B, H and Lewis B-type antigens. Does not recognize Lewis A antigen and has low affinity for monovalent haptens.</text>
</comment>
<dbReference type="InterPro" id="IPR006585">
    <property type="entry name" value="FTP1"/>
</dbReference>
<evidence type="ECO:0000256" key="7">
    <source>
        <dbReference type="ARBA" id="ARBA00023157"/>
    </source>
</evidence>
<evidence type="ECO:0000256" key="2">
    <source>
        <dbReference type="ARBA" id="ARBA00010147"/>
    </source>
</evidence>
<evidence type="ECO:0000256" key="1">
    <source>
        <dbReference type="ARBA" id="ARBA00002219"/>
    </source>
</evidence>
<feature type="chain" id="PRO_5042101190" description="Fibronectin type-III domain-containing protein" evidence="8">
    <location>
        <begin position="33"/>
        <end position="535"/>
    </location>
</feature>
<dbReference type="PANTHER" id="PTHR45713:SF6">
    <property type="entry name" value="F5_8 TYPE C DOMAIN-CONTAINING PROTEIN"/>
    <property type="match status" value="1"/>
</dbReference>
<comment type="caution">
    <text evidence="10">The sequence shown here is derived from an EMBL/GenBank/DDBJ whole genome shotgun (WGS) entry which is preliminary data.</text>
</comment>
<evidence type="ECO:0000256" key="8">
    <source>
        <dbReference type="SAM" id="SignalP"/>
    </source>
</evidence>
<dbReference type="Gene3D" id="2.60.40.10">
    <property type="entry name" value="Immunoglobulins"/>
    <property type="match status" value="2"/>
</dbReference>
<dbReference type="Gene3D" id="2.60.120.260">
    <property type="entry name" value="Galactose-binding domain-like"/>
    <property type="match status" value="1"/>
</dbReference>
<dbReference type="GO" id="GO:0042806">
    <property type="term" value="F:fucose binding"/>
    <property type="evidence" value="ECO:0007669"/>
    <property type="project" value="UniProtKB-ARBA"/>
</dbReference>
<comment type="similarity">
    <text evidence="2">Belongs to the fucolectin family.</text>
</comment>
<evidence type="ECO:0000313" key="10">
    <source>
        <dbReference type="EMBL" id="KAK2142273.1"/>
    </source>
</evidence>
<keyword evidence="11" id="KW-1185">Reference proteome</keyword>
<dbReference type="PANTHER" id="PTHR45713">
    <property type="entry name" value="FTP DOMAIN-CONTAINING PROTEIN"/>
    <property type="match status" value="1"/>
</dbReference>
<accession>A0AAD9IXR5</accession>